<gene>
    <name evidence="1" type="ORF">Tci_859305</name>
</gene>
<proteinExistence type="predicted"/>
<organism evidence="1">
    <name type="scientific">Tanacetum cinerariifolium</name>
    <name type="common">Dalmatian daisy</name>
    <name type="synonym">Chrysanthemum cinerariifolium</name>
    <dbReference type="NCBI Taxonomy" id="118510"/>
    <lineage>
        <taxon>Eukaryota</taxon>
        <taxon>Viridiplantae</taxon>
        <taxon>Streptophyta</taxon>
        <taxon>Embryophyta</taxon>
        <taxon>Tracheophyta</taxon>
        <taxon>Spermatophyta</taxon>
        <taxon>Magnoliopsida</taxon>
        <taxon>eudicotyledons</taxon>
        <taxon>Gunneridae</taxon>
        <taxon>Pentapetalae</taxon>
        <taxon>asterids</taxon>
        <taxon>campanulids</taxon>
        <taxon>Asterales</taxon>
        <taxon>Asteraceae</taxon>
        <taxon>Asteroideae</taxon>
        <taxon>Anthemideae</taxon>
        <taxon>Anthemidinae</taxon>
        <taxon>Tanacetum</taxon>
    </lineage>
</organism>
<dbReference type="EMBL" id="BKCJ011109759">
    <property type="protein sequence ID" value="GFC87335.1"/>
    <property type="molecule type" value="Genomic_DNA"/>
</dbReference>
<accession>A0A699RMS0</accession>
<protein>
    <submittedName>
        <fullName evidence="1">Retrovirus-related Pol polyprotein from transposon TNT 1-94</fullName>
    </submittedName>
</protein>
<comment type="caution">
    <text evidence="1">The sequence shown here is derived from an EMBL/GenBank/DDBJ whole genome shotgun (WGS) entry which is preliminary data.</text>
</comment>
<reference evidence="1" key="1">
    <citation type="journal article" date="2019" name="Sci. Rep.">
        <title>Draft genome of Tanacetum cinerariifolium, the natural source of mosquito coil.</title>
        <authorList>
            <person name="Yamashiro T."/>
            <person name="Shiraishi A."/>
            <person name="Satake H."/>
            <person name="Nakayama K."/>
        </authorList>
    </citation>
    <scope>NUCLEOTIDE SEQUENCE</scope>
</reference>
<sequence>PKLITPNAVPELTTTDNNTGLNKHDNFKSFEDLGFAEDQVPAILKPINNADPTPIRNLPLAEVFTNPLVPQDRWSKENHIELLNILGKPQAGITTRSIIRDSEAASAHECLYVNFLSVIEPKKIIEALEEEGWIIAM</sequence>
<name>A0A699RMS0_TANCI</name>
<evidence type="ECO:0000313" key="1">
    <source>
        <dbReference type="EMBL" id="GFC87335.1"/>
    </source>
</evidence>
<dbReference type="AlphaFoldDB" id="A0A699RMS0"/>
<feature type="non-terminal residue" evidence="1">
    <location>
        <position position="1"/>
    </location>
</feature>